<dbReference type="Proteomes" id="UP000807025">
    <property type="component" value="Unassembled WGS sequence"/>
</dbReference>
<evidence type="ECO:0000256" key="2">
    <source>
        <dbReference type="ARBA" id="ARBA00006897"/>
    </source>
</evidence>
<feature type="transmembrane region" description="Helical" evidence="11">
    <location>
        <begin position="120"/>
        <end position="143"/>
    </location>
</feature>
<dbReference type="PANTHER" id="PTHR13046">
    <property type="entry name" value="PROTEASE U48 CAAX PRENYL PROTEASE RCE1"/>
    <property type="match status" value="1"/>
</dbReference>
<dbReference type="AlphaFoldDB" id="A0A9P5ZNF9"/>
<evidence type="ECO:0000256" key="8">
    <source>
        <dbReference type="ARBA" id="ARBA00023136"/>
    </source>
</evidence>
<dbReference type="GO" id="GO:0005789">
    <property type="term" value="C:endoplasmic reticulum membrane"/>
    <property type="evidence" value="ECO:0007669"/>
    <property type="project" value="UniProtKB-SubCell"/>
</dbReference>
<dbReference type="EMBL" id="MU154638">
    <property type="protein sequence ID" value="KAF9490592.1"/>
    <property type="molecule type" value="Genomic_DNA"/>
</dbReference>
<dbReference type="EC" id="3.4.26.1" evidence="10"/>
<dbReference type="InterPro" id="IPR003675">
    <property type="entry name" value="Rce1/LyrA-like_dom"/>
</dbReference>
<feature type="transmembrane region" description="Helical" evidence="11">
    <location>
        <begin position="15"/>
        <end position="33"/>
    </location>
</feature>
<keyword evidence="6" id="KW-0256">Endoplasmic reticulum</keyword>
<keyword evidence="8 11" id="KW-0472">Membrane</keyword>
<comment type="subcellular location">
    <subcellularLocation>
        <location evidence="1">Endoplasmic reticulum membrane</location>
        <topology evidence="1">Multi-pass membrane protein</topology>
    </subcellularLocation>
</comment>
<evidence type="ECO:0000256" key="3">
    <source>
        <dbReference type="ARBA" id="ARBA00022670"/>
    </source>
</evidence>
<comment type="catalytic activity">
    <reaction evidence="9">
        <text>Hydrolyzes the peptide bond -P2-(S-farnesyl or geranylgeranyl)C-P1'-P2'-P3'-COOH where P1' and P2' are amino acids with aliphatic sidechains and P3' is any C-terminal residue.</text>
        <dbReference type="EC" id="3.4.26.1"/>
    </reaction>
</comment>
<dbReference type="GO" id="GO:0004222">
    <property type="term" value="F:metalloendopeptidase activity"/>
    <property type="evidence" value="ECO:0007669"/>
    <property type="project" value="InterPro"/>
</dbReference>
<feature type="domain" description="CAAX prenyl protease 2/Lysostaphin resistance protein A-like" evidence="12">
    <location>
        <begin position="162"/>
        <end position="272"/>
    </location>
</feature>
<organism evidence="13 14">
    <name type="scientific">Pleurotus eryngii</name>
    <name type="common">Boletus of the steppes</name>
    <dbReference type="NCBI Taxonomy" id="5323"/>
    <lineage>
        <taxon>Eukaryota</taxon>
        <taxon>Fungi</taxon>
        <taxon>Dikarya</taxon>
        <taxon>Basidiomycota</taxon>
        <taxon>Agaricomycotina</taxon>
        <taxon>Agaricomycetes</taxon>
        <taxon>Agaricomycetidae</taxon>
        <taxon>Agaricales</taxon>
        <taxon>Pleurotineae</taxon>
        <taxon>Pleurotaceae</taxon>
        <taxon>Pleurotus</taxon>
    </lineage>
</organism>
<name>A0A9P5ZNF9_PLEER</name>
<keyword evidence="3" id="KW-0645">Protease</keyword>
<dbReference type="PANTHER" id="PTHR13046:SF0">
    <property type="entry name" value="CAAX PRENYL PROTEASE 2"/>
    <property type="match status" value="1"/>
</dbReference>
<feature type="transmembrane region" description="Helical" evidence="11">
    <location>
        <begin position="231"/>
        <end position="253"/>
    </location>
</feature>
<dbReference type="Pfam" id="PF02517">
    <property type="entry name" value="Rce1-like"/>
    <property type="match status" value="1"/>
</dbReference>
<evidence type="ECO:0000256" key="11">
    <source>
        <dbReference type="SAM" id="Phobius"/>
    </source>
</evidence>
<evidence type="ECO:0000256" key="6">
    <source>
        <dbReference type="ARBA" id="ARBA00022824"/>
    </source>
</evidence>
<dbReference type="InterPro" id="IPR039731">
    <property type="entry name" value="Rce1"/>
</dbReference>
<keyword evidence="5" id="KW-0378">Hydrolase</keyword>
<sequence>MPLVFTSPPFTTLESLLLTTSFALIYVGSLYVSKHGRLSFVAKVVPPQRDGEERRRHESERWRDDPEVIRARLIAVTFASLVSCTIVFGALWQAVGPEVSTIEVTLGNALVRLGFSLPELTLGALLPHLITPLLFLGPLYALYLDFSSPLSTTGPFKEVLLSWQGARNYVVAPITEEIVFRACVLAVYNLSDASRAKMIILAPLSFGAAHAHHAWDTFNRYGRTPAAAKRALFMTLFQLSYTTLFGLFASFLFLRTGSILPPITAHIFCNVMGIPQLRYEVSKFPQQKRFIYLAYVTGILGFVMKIVPWTRTPDSLYWQPRGPAMTY</sequence>
<keyword evidence="7 11" id="KW-1133">Transmembrane helix</keyword>
<comment type="similarity">
    <text evidence="2">Belongs to the peptidase U48 family.</text>
</comment>
<evidence type="ECO:0000256" key="1">
    <source>
        <dbReference type="ARBA" id="ARBA00004477"/>
    </source>
</evidence>
<feature type="transmembrane region" description="Helical" evidence="11">
    <location>
        <begin position="290"/>
        <end position="310"/>
    </location>
</feature>
<reference evidence="13" key="1">
    <citation type="submission" date="2020-11" db="EMBL/GenBank/DDBJ databases">
        <authorList>
            <consortium name="DOE Joint Genome Institute"/>
            <person name="Ahrendt S."/>
            <person name="Riley R."/>
            <person name="Andreopoulos W."/>
            <person name="Labutti K."/>
            <person name="Pangilinan J."/>
            <person name="Ruiz-Duenas F.J."/>
            <person name="Barrasa J.M."/>
            <person name="Sanchez-Garcia M."/>
            <person name="Camarero S."/>
            <person name="Miyauchi S."/>
            <person name="Serrano A."/>
            <person name="Linde D."/>
            <person name="Babiker R."/>
            <person name="Drula E."/>
            <person name="Ayuso-Fernandez I."/>
            <person name="Pacheco R."/>
            <person name="Padilla G."/>
            <person name="Ferreira P."/>
            <person name="Barriuso J."/>
            <person name="Kellner H."/>
            <person name="Castanera R."/>
            <person name="Alfaro M."/>
            <person name="Ramirez L."/>
            <person name="Pisabarro A.G."/>
            <person name="Kuo A."/>
            <person name="Tritt A."/>
            <person name="Lipzen A."/>
            <person name="He G."/>
            <person name="Yan M."/>
            <person name="Ng V."/>
            <person name="Cullen D."/>
            <person name="Martin F."/>
            <person name="Rosso M.-N."/>
            <person name="Henrissat B."/>
            <person name="Hibbett D."/>
            <person name="Martinez A.T."/>
            <person name="Grigoriev I.V."/>
        </authorList>
    </citation>
    <scope>NUCLEOTIDE SEQUENCE</scope>
    <source>
        <strain evidence="13">ATCC 90797</strain>
    </source>
</reference>
<accession>A0A9P5ZNF9</accession>
<gene>
    <name evidence="13" type="ORF">BDN71DRAFT_1399666</name>
</gene>
<dbReference type="OrthoDB" id="271604at2759"/>
<evidence type="ECO:0000313" key="14">
    <source>
        <dbReference type="Proteomes" id="UP000807025"/>
    </source>
</evidence>
<keyword evidence="4 11" id="KW-0812">Transmembrane</keyword>
<evidence type="ECO:0000256" key="7">
    <source>
        <dbReference type="ARBA" id="ARBA00022989"/>
    </source>
</evidence>
<comment type="caution">
    <text evidence="13">The sequence shown here is derived from an EMBL/GenBank/DDBJ whole genome shotgun (WGS) entry which is preliminary data.</text>
</comment>
<evidence type="ECO:0000256" key="9">
    <source>
        <dbReference type="ARBA" id="ARBA00047280"/>
    </source>
</evidence>
<protein>
    <recommendedName>
        <fullName evidence="10">intramembrane prenyl-peptidase Rce1</fullName>
        <ecNumber evidence="10">3.4.26.1</ecNumber>
    </recommendedName>
</protein>
<evidence type="ECO:0000259" key="12">
    <source>
        <dbReference type="Pfam" id="PF02517"/>
    </source>
</evidence>
<evidence type="ECO:0000256" key="4">
    <source>
        <dbReference type="ARBA" id="ARBA00022692"/>
    </source>
</evidence>
<evidence type="ECO:0000313" key="13">
    <source>
        <dbReference type="EMBL" id="KAF9490592.1"/>
    </source>
</evidence>
<feature type="transmembrane region" description="Helical" evidence="11">
    <location>
        <begin position="259"/>
        <end position="278"/>
    </location>
</feature>
<keyword evidence="14" id="KW-1185">Reference proteome</keyword>
<evidence type="ECO:0000256" key="5">
    <source>
        <dbReference type="ARBA" id="ARBA00022801"/>
    </source>
</evidence>
<feature type="transmembrane region" description="Helical" evidence="11">
    <location>
        <begin position="73"/>
        <end position="95"/>
    </location>
</feature>
<dbReference type="GO" id="GO:0071586">
    <property type="term" value="P:CAAX-box protein processing"/>
    <property type="evidence" value="ECO:0007669"/>
    <property type="project" value="InterPro"/>
</dbReference>
<proteinExistence type="inferred from homology"/>
<evidence type="ECO:0000256" key="10">
    <source>
        <dbReference type="ARBA" id="ARBA00049729"/>
    </source>
</evidence>